<dbReference type="InterPro" id="IPR013249">
    <property type="entry name" value="RNA_pol_sigma70_r4_t2"/>
</dbReference>
<evidence type="ECO:0000256" key="4">
    <source>
        <dbReference type="ARBA" id="ARBA00023163"/>
    </source>
</evidence>
<dbReference type="SUPFAM" id="SSF88946">
    <property type="entry name" value="Sigma2 domain of RNA polymerase sigma factors"/>
    <property type="match status" value="1"/>
</dbReference>
<protein>
    <submittedName>
        <fullName evidence="6">RNA polymerase sigma-70 factor, ECF subfamily</fullName>
    </submittedName>
</protein>
<dbReference type="RefSeq" id="WP_093918641.1">
    <property type="nucleotide sequence ID" value="NZ_FONW01000001.1"/>
</dbReference>
<dbReference type="SUPFAM" id="SSF88659">
    <property type="entry name" value="Sigma3 and sigma4 domains of RNA polymerase sigma factors"/>
    <property type="match status" value="1"/>
</dbReference>
<dbReference type="GO" id="GO:0006352">
    <property type="term" value="P:DNA-templated transcription initiation"/>
    <property type="evidence" value="ECO:0007669"/>
    <property type="project" value="InterPro"/>
</dbReference>
<evidence type="ECO:0000256" key="2">
    <source>
        <dbReference type="ARBA" id="ARBA00023015"/>
    </source>
</evidence>
<name>A0A1I2D7I3_9BACT</name>
<dbReference type="InterPro" id="IPR039425">
    <property type="entry name" value="RNA_pol_sigma-70-like"/>
</dbReference>
<dbReference type="InterPro" id="IPR007627">
    <property type="entry name" value="RNA_pol_sigma70_r2"/>
</dbReference>
<proteinExistence type="inferred from homology"/>
<dbReference type="Gene3D" id="1.10.10.10">
    <property type="entry name" value="Winged helix-like DNA-binding domain superfamily/Winged helix DNA-binding domain"/>
    <property type="match status" value="1"/>
</dbReference>
<dbReference type="STRING" id="655355.SAMN05216283_101947"/>
<keyword evidence="4" id="KW-0804">Transcription</keyword>
<comment type="similarity">
    <text evidence="1">Belongs to the sigma-70 factor family. ECF subfamily.</text>
</comment>
<dbReference type="CDD" id="cd06171">
    <property type="entry name" value="Sigma70_r4"/>
    <property type="match status" value="1"/>
</dbReference>
<keyword evidence="2" id="KW-0805">Transcription regulation</keyword>
<dbReference type="Pfam" id="PF04542">
    <property type="entry name" value="Sigma70_r2"/>
    <property type="match status" value="1"/>
</dbReference>
<reference evidence="6 7" key="1">
    <citation type="submission" date="2016-10" db="EMBL/GenBank/DDBJ databases">
        <authorList>
            <person name="de Groot N.N."/>
        </authorList>
    </citation>
    <scope>NUCLEOTIDE SEQUENCE [LARGE SCALE GENOMIC DNA]</scope>
    <source>
        <strain evidence="6 7">CGMCC 1.9156</strain>
    </source>
</reference>
<evidence type="ECO:0000256" key="3">
    <source>
        <dbReference type="ARBA" id="ARBA00023082"/>
    </source>
</evidence>
<dbReference type="InterPro" id="IPR013325">
    <property type="entry name" value="RNA_pol_sigma_r2"/>
</dbReference>
<feature type="domain" description="HTH luxR-type" evidence="5">
    <location>
        <begin position="121"/>
        <end position="183"/>
    </location>
</feature>
<dbReference type="Pfam" id="PF08281">
    <property type="entry name" value="Sigma70_r4_2"/>
    <property type="match status" value="1"/>
</dbReference>
<dbReference type="NCBIfam" id="TIGR02937">
    <property type="entry name" value="sigma70-ECF"/>
    <property type="match status" value="1"/>
</dbReference>
<dbReference type="InterPro" id="IPR013324">
    <property type="entry name" value="RNA_pol_sigma_r3/r4-like"/>
</dbReference>
<keyword evidence="7" id="KW-1185">Reference proteome</keyword>
<evidence type="ECO:0000313" key="7">
    <source>
        <dbReference type="Proteomes" id="UP000198964"/>
    </source>
</evidence>
<evidence type="ECO:0000313" key="6">
    <source>
        <dbReference type="EMBL" id="SFE76043.1"/>
    </source>
</evidence>
<dbReference type="Gene3D" id="1.10.1740.10">
    <property type="match status" value="1"/>
</dbReference>
<dbReference type="NCBIfam" id="TIGR02985">
    <property type="entry name" value="Sig70_bacteroi1"/>
    <property type="match status" value="1"/>
</dbReference>
<evidence type="ECO:0000259" key="5">
    <source>
        <dbReference type="SMART" id="SM00421"/>
    </source>
</evidence>
<keyword evidence="3" id="KW-0731">Sigma factor</keyword>
<dbReference type="InterPro" id="IPR000792">
    <property type="entry name" value="Tscrpt_reg_LuxR_C"/>
</dbReference>
<dbReference type="InterPro" id="IPR014284">
    <property type="entry name" value="RNA_pol_sigma-70_dom"/>
</dbReference>
<dbReference type="GO" id="GO:0003677">
    <property type="term" value="F:DNA binding"/>
    <property type="evidence" value="ECO:0007669"/>
    <property type="project" value="InterPro"/>
</dbReference>
<dbReference type="AlphaFoldDB" id="A0A1I2D7I3"/>
<dbReference type="SMART" id="SM00421">
    <property type="entry name" value="HTH_LUXR"/>
    <property type="match status" value="1"/>
</dbReference>
<organism evidence="6 7">
    <name type="scientific">Sunxiuqinia elliptica</name>
    <dbReference type="NCBI Taxonomy" id="655355"/>
    <lineage>
        <taxon>Bacteria</taxon>
        <taxon>Pseudomonadati</taxon>
        <taxon>Bacteroidota</taxon>
        <taxon>Bacteroidia</taxon>
        <taxon>Marinilabiliales</taxon>
        <taxon>Prolixibacteraceae</taxon>
        <taxon>Sunxiuqinia</taxon>
    </lineage>
</organism>
<dbReference type="EMBL" id="FONW01000001">
    <property type="protein sequence ID" value="SFE76043.1"/>
    <property type="molecule type" value="Genomic_DNA"/>
</dbReference>
<dbReference type="InterPro" id="IPR036388">
    <property type="entry name" value="WH-like_DNA-bd_sf"/>
</dbReference>
<gene>
    <name evidence="6" type="ORF">SAMN05216283_101947</name>
</gene>
<dbReference type="PANTHER" id="PTHR43133:SF46">
    <property type="entry name" value="RNA POLYMERASE SIGMA-70 FACTOR ECF SUBFAMILY"/>
    <property type="match status" value="1"/>
</dbReference>
<dbReference type="Proteomes" id="UP000198964">
    <property type="component" value="Unassembled WGS sequence"/>
</dbReference>
<dbReference type="PANTHER" id="PTHR43133">
    <property type="entry name" value="RNA POLYMERASE ECF-TYPE SIGMA FACTO"/>
    <property type="match status" value="1"/>
</dbReference>
<dbReference type="InterPro" id="IPR014327">
    <property type="entry name" value="RNA_pol_sigma70_bacteroid"/>
</dbReference>
<evidence type="ECO:0000256" key="1">
    <source>
        <dbReference type="ARBA" id="ARBA00010641"/>
    </source>
</evidence>
<sequence>MTKSIDWKKIRNGDKADFDRLFDVYYYPLCSFVSNYINNNQLVEDIVVDCFAQIWEKRATLHITSSLQNYLITMVKNATISYMRKHQLQFSDVEQLADSIVEEDETSLDEVGILNQLAQAVNKLPEQRRRILKMAAYEGKSYPQIAKELGISVNTVKTQMSRAYKFLKEELKVSTRTIFFLLSL</sequence>
<accession>A0A1I2D7I3</accession>
<dbReference type="GO" id="GO:0016987">
    <property type="term" value="F:sigma factor activity"/>
    <property type="evidence" value="ECO:0007669"/>
    <property type="project" value="UniProtKB-KW"/>
</dbReference>